<dbReference type="GO" id="GO:0016787">
    <property type="term" value="F:hydrolase activity"/>
    <property type="evidence" value="ECO:0007669"/>
    <property type="project" value="UniProtKB-KW"/>
</dbReference>
<dbReference type="InterPro" id="IPR036866">
    <property type="entry name" value="RibonucZ/Hydroxyglut_hydro"/>
</dbReference>
<gene>
    <name evidence="1" type="ORF">COT94_04495</name>
</gene>
<name>A0A2M6WS94_9BACT</name>
<proteinExistence type="predicted"/>
<evidence type="ECO:0000313" key="1">
    <source>
        <dbReference type="EMBL" id="PIT95678.1"/>
    </source>
</evidence>
<dbReference type="AlphaFoldDB" id="A0A2M6WS94"/>
<dbReference type="PANTHER" id="PTHR42967:SF1">
    <property type="entry name" value="MBL FOLD METALLO-HYDROLASE"/>
    <property type="match status" value="1"/>
</dbReference>
<protein>
    <submittedName>
        <fullName evidence="1">MBL fold metallo-hydrolase</fullName>
    </submittedName>
</protein>
<keyword evidence="1" id="KW-0378">Hydrolase</keyword>
<dbReference type="PANTHER" id="PTHR42967">
    <property type="entry name" value="METAL DEPENDENT HYDROLASE"/>
    <property type="match status" value="1"/>
</dbReference>
<dbReference type="Proteomes" id="UP000228533">
    <property type="component" value="Unassembled WGS sequence"/>
</dbReference>
<sequence>MIITWLGHSAFKLQDKVGADGVTVVIDPFDPAFTGLKWSPLEADIVAVTHQHQDHNYLKGIKNKAFEIDCAGEYETKNVYIEGVDAWHDEEQGAKRGGNVIYRIDMDDLTVTHLGDLGTILDAKQLERLEGTHILLIPVGGGFTLDAKKAVEVINQLEPRIVIPMHYSLPGLKFDLAGVDKFIKELGLPPRYEEKLKISKRDLPTENTELVILTP</sequence>
<dbReference type="SUPFAM" id="SSF56281">
    <property type="entry name" value="Metallo-hydrolase/oxidoreductase"/>
    <property type="match status" value="1"/>
</dbReference>
<dbReference type="Gene3D" id="3.60.15.10">
    <property type="entry name" value="Ribonuclease Z/Hydroxyacylglutathione hydrolase-like"/>
    <property type="match status" value="1"/>
</dbReference>
<dbReference type="Pfam" id="PF13483">
    <property type="entry name" value="Lactamase_B_3"/>
    <property type="match status" value="1"/>
</dbReference>
<accession>A0A2M6WS94</accession>
<dbReference type="EMBL" id="PFAM01000024">
    <property type="protein sequence ID" value="PIT95678.1"/>
    <property type="molecule type" value="Genomic_DNA"/>
</dbReference>
<evidence type="ECO:0000313" key="2">
    <source>
        <dbReference type="Proteomes" id="UP000228533"/>
    </source>
</evidence>
<organism evidence="1 2">
    <name type="scientific">Candidatus Falkowbacteria bacterium CG10_big_fil_rev_8_21_14_0_10_37_14</name>
    <dbReference type="NCBI Taxonomy" id="1974561"/>
    <lineage>
        <taxon>Bacteria</taxon>
        <taxon>Candidatus Falkowiibacteriota</taxon>
    </lineage>
</organism>
<comment type="caution">
    <text evidence="1">The sequence shown here is derived from an EMBL/GenBank/DDBJ whole genome shotgun (WGS) entry which is preliminary data.</text>
</comment>
<reference evidence="2" key="1">
    <citation type="submission" date="2017-09" db="EMBL/GenBank/DDBJ databases">
        <title>Depth-based differentiation of microbial function through sediment-hosted aquifers and enrichment of novel symbionts in the deep terrestrial subsurface.</title>
        <authorList>
            <person name="Probst A.J."/>
            <person name="Ladd B."/>
            <person name="Jarett J.K."/>
            <person name="Geller-Mcgrath D.E."/>
            <person name="Sieber C.M.K."/>
            <person name="Emerson J.B."/>
            <person name="Anantharaman K."/>
            <person name="Thomas B.C."/>
            <person name="Malmstrom R."/>
            <person name="Stieglmeier M."/>
            <person name="Klingl A."/>
            <person name="Woyke T."/>
            <person name="Ryan C.M."/>
            <person name="Banfield J.F."/>
        </authorList>
    </citation>
    <scope>NUCLEOTIDE SEQUENCE [LARGE SCALE GENOMIC DNA]</scope>
</reference>